<accession>A0A8F6TWR0</accession>
<protein>
    <submittedName>
        <fullName evidence="2">DUF2244 domain-containing protein</fullName>
    </submittedName>
</protein>
<dbReference type="AlphaFoldDB" id="A0A8F6TWR0"/>
<evidence type="ECO:0000313" key="2">
    <source>
        <dbReference type="EMBL" id="QXT39121.1"/>
    </source>
</evidence>
<keyword evidence="1" id="KW-0472">Membrane</keyword>
<keyword evidence="1" id="KW-1133">Transmembrane helix</keyword>
<organism evidence="2 3">
    <name type="scientific">Gymnodinialimonas ceratoperidinii</name>
    <dbReference type="NCBI Taxonomy" id="2856823"/>
    <lineage>
        <taxon>Bacteria</taxon>
        <taxon>Pseudomonadati</taxon>
        <taxon>Pseudomonadota</taxon>
        <taxon>Alphaproteobacteria</taxon>
        <taxon>Rhodobacterales</taxon>
        <taxon>Paracoccaceae</taxon>
        <taxon>Gymnodinialimonas</taxon>
    </lineage>
</organism>
<name>A0A8F6TWR0_9RHOB</name>
<evidence type="ECO:0000256" key="1">
    <source>
        <dbReference type="SAM" id="Phobius"/>
    </source>
</evidence>
<dbReference type="InterPro" id="IPR019253">
    <property type="entry name" value="DUF2244_TM"/>
</dbReference>
<dbReference type="Proteomes" id="UP000825009">
    <property type="component" value="Chromosome"/>
</dbReference>
<dbReference type="RefSeq" id="WP_219001473.1">
    <property type="nucleotide sequence ID" value="NZ_CP079194.1"/>
</dbReference>
<gene>
    <name evidence="2" type="ORF">KYE46_14490</name>
</gene>
<keyword evidence="1" id="KW-0812">Transmembrane</keyword>
<dbReference type="EMBL" id="CP079194">
    <property type="protein sequence ID" value="QXT39121.1"/>
    <property type="molecule type" value="Genomic_DNA"/>
</dbReference>
<feature type="transmembrane region" description="Helical" evidence="1">
    <location>
        <begin position="62"/>
        <end position="81"/>
    </location>
</feature>
<reference evidence="2 3" key="1">
    <citation type="submission" date="2021-07" db="EMBL/GenBank/DDBJ databases">
        <title>A novel Jannaschia species isolated from marine dinoflagellate Ceratoperidinium margalefii.</title>
        <authorList>
            <person name="Jiang Y."/>
            <person name="Li Z."/>
        </authorList>
    </citation>
    <scope>NUCLEOTIDE SEQUENCE [LARGE SCALE GENOMIC DNA]</scope>
    <source>
        <strain evidence="2 3">J12C1-MA-4</strain>
    </source>
</reference>
<evidence type="ECO:0000313" key="3">
    <source>
        <dbReference type="Proteomes" id="UP000825009"/>
    </source>
</evidence>
<feature type="transmembrane region" description="Helical" evidence="1">
    <location>
        <begin position="38"/>
        <end position="56"/>
    </location>
</feature>
<dbReference type="Pfam" id="PF10003">
    <property type="entry name" value="DUF2244"/>
    <property type="match status" value="1"/>
</dbReference>
<sequence length="170" mass="19542">MPIERAPADTMPETMALGRGEPRLSLRLTPHKSLTPEGFVWFIAVTAGLISMPLLGILGTSVFWALLPFLVFAIWGIWAALQRSWRDMDLYEDVAIWQDLIRVERHERKRTRRVWEANPYWVRVVLHPKAGPVPNYLTLQGGPREVELGAFLTPSEREELKRMLEGSLRN</sequence>
<dbReference type="KEGG" id="gce:KYE46_14490"/>
<keyword evidence="3" id="KW-1185">Reference proteome</keyword>
<proteinExistence type="predicted"/>